<dbReference type="PANTHER" id="PTHR11177:SF360">
    <property type="entry name" value="CHITINASE 4-RELATED"/>
    <property type="match status" value="1"/>
</dbReference>
<dbReference type="Gene3D" id="3.20.20.80">
    <property type="entry name" value="Glycosidases"/>
    <property type="match status" value="1"/>
</dbReference>
<dbReference type="AlphaFoldDB" id="Q7YZB9"/>
<dbReference type="EC" id="3.2.1.14" evidence="7"/>
<evidence type="ECO:0000259" key="6">
    <source>
        <dbReference type="PROSITE" id="PS51910"/>
    </source>
</evidence>
<feature type="chain" id="PRO_5004296833" evidence="5">
    <location>
        <begin position="22"/>
        <end position="367"/>
    </location>
</feature>
<dbReference type="GO" id="GO:0008843">
    <property type="term" value="F:endochitinase activity"/>
    <property type="evidence" value="ECO:0007669"/>
    <property type="project" value="UniProtKB-EC"/>
</dbReference>
<organism evidence="7">
    <name type="scientific">Tenebrio molitor</name>
    <name type="common">Yellow mealworm beetle</name>
    <dbReference type="NCBI Taxonomy" id="7067"/>
    <lineage>
        <taxon>Eukaryota</taxon>
        <taxon>Metazoa</taxon>
        <taxon>Ecdysozoa</taxon>
        <taxon>Arthropoda</taxon>
        <taxon>Hexapoda</taxon>
        <taxon>Insecta</taxon>
        <taxon>Pterygota</taxon>
        <taxon>Neoptera</taxon>
        <taxon>Endopterygota</taxon>
        <taxon>Coleoptera</taxon>
        <taxon>Polyphaga</taxon>
        <taxon>Cucujiformia</taxon>
        <taxon>Tenebrionidae</taxon>
        <taxon>Tenebrio</taxon>
    </lineage>
</organism>
<dbReference type="FunFam" id="3.10.50.10:FF:000008">
    <property type="entry name" value="Chitinase 11"/>
    <property type="match status" value="1"/>
</dbReference>
<evidence type="ECO:0000256" key="3">
    <source>
        <dbReference type="RuleBase" id="RU000489"/>
    </source>
</evidence>
<dbReference type="PROSITE" id="PS01095">
    <property type="entry name" value="GH18_1"/>
    <property type="match status" value="1"/>
</dbReference>
<evidence type="ECO:0000313" key="7">
    <source>
        <dbReference type="EMBL" id="AAP92418.1"/>
    </source>
</evidence>
<dbReference type="SMR" id="Q7YZB9"/>
<name>Q7YZB9_TENMO</name>
<dbReference type="InterPro" id="IPR017853">
    <property type="entry name" value="GH"/>
</dbReference>
<keyword evidence="5" id="KW-0732">Signal</keyword>
<dbReference type="SUPFAM" id="SSF51445">
    <property type="entry name" value="(Trans)glycosidases"/>
    <property type="match status" value="1"/>
</dbReference>
<dbReference type="GO" id="GO:0005975">
    <property type="term" value="P:carbohydrate metabolic process"/>
    <property type="evidence" value="ECO:0007669"/>
    <property type="project" value="InterPro"/>
</dbReference>
<evidence type="ECO:0000256" key="1">
    <source>
        <dbReference type="ARBA" id="ARBA00022801"/>
    </source>
</evidence>
<dbReference type="InterPro" id="IPR001223">
    <property type="entry name" value="Glyco_hydro18_cat"/>
</dbReference>
<dbReference type="InterPro" id="IPR029070">
    <property type="entry name" value="Chitinase_insertion_sf"/>
</dbReference>
<dbReference type="PROSITE" id="PS51910">
    <property type="entry name" value="GH18_2"/>
    <property type="match status" value="1"/>
</dbReference>
<dbReference type="SMART" id="SM00636">
    <property type="entry name" value="Glyco_18"/>
    <property type="match status" value="1"/>
</dbReference>
<reference evidence="7" key="1">
    <citation type="submission" date="2003-06" db="EMBL/GenBank/DDBJ databases">
        <title>Purification, characterization and cloning of a chitinase from midguts of Tenebrio molitor (Coleoptera) larvae.</title>
        <authorList>
            <person name="Genta F.A."/>
            <person name="Cristofoletti P.T."/>
            <person name="Terra W.R."/>
            <person name="Ferreira C."/>
        </authorList>
    </citation>
    <scope>NUCLEOTIDE SEQUENCE</scope>
    <source>
        <tissue evidence="7">Midgut</tissue>
    </source>
</reference>
<dbReference type="GO" id="GO:0008061">
    <property type="term" value="F:chitin binding"/>
    <property type="evidence" value="ECO:0007669"/>
    <property type="project" value="InterPro"/>
</dbReference>
<dbReference type="PANTHER" id="PTHR11177">
    <property type="entry name" value="CHITINASE"/>
    <property type="match status" value="1"/>
</dbReference>
<feature type="signal peptide" evidence="5">
    <location>
        <begin position="1"/>
        <end position="21"/>
    </location>
</feature>
<dbReference type="InterPro" id="IPR050314">
    <property type="entry name" value="Glycosyl_Hydrlase_18"/>
</dbReference>
<evidence type="ECO:0000256" key="2">
    <source>
        <dbReference type="ARBA" id="ARBA00023295"/>
    </source>
</evidence>
<evidence type="ECO:0000256" key="5">
    <source>
        <dbReference type="SAM" id="SignalP"/>
    </source>
</evidence>
<accession>Q7YZB9</accession>
<sequence>MLLKTLLFFSAVLATVHHTNAATDKIICFFASWAGYRNGDGSFKPTNIDPSLCTHVNYAFLGVNADGTLKILDSWNEVDLGGLQNVEALKSQNPDLKVLVSIGGWNAGNAILNGVAASSVLRTSLIQSCIAFFNQWGYDGIDIDWEYPVNSDKANFVKLLQEMRTAFDASGYLITVTTSSTPLSSYDVPAISDTVDLINLMTYDFHTAGETVTGLNSPLYGSSSVNTSVVAWLDAGVDASKLTISVPFYGHSYSLASESNHEVGAPATTGIGGPYTQSPGVLGYNEICEFYDDWTRVWVDDAQVPYKYDGSNWVSYDDAESIGLKTKFAVDNGLAGVAVWSIDTDDFLSTCGVHDPLLQAIKDNLSA</sequence>
<dbReference type="EMBL" id="AY325895">
    <property type="protein sequence ID" value="AAP92418.1"/>
    <property type="molecule type" value="mRNA"/>
</dbReference>
<dbReference type="SUPFAM" id="SSF54556">
    <property type="entry name" value="Chitinase insertion domain"/>
    <property type="match status" value="1"/>
</dbReference>
<dbReference type="InterPro" id="IPR011583">
    <property type="entry name" value="Chitinase_II/V-like_cat"/>
</dbReference>
<keyword evidence="2 3" id="KW-0326">Glycosidase</keyword>
<dbReference type="GO" id="GO:0006032">
    <property type="term" value="P:chitin catabolic process"/>
    <property type="evidence" value="ECO:0007669"/>
    <property type="project" value="TreeGrafter"/>
</dbReference>
<proteinExistence type="evidence at transcript level"/>
<protein>
    <submittedName>
        <fullName evidence="7">Chitinase</fullName>
        <ecNumber evidence="7">3.2.1.14</ecNumber>
    </submittedName>
</protein>
<dbReference type="Gene3D" id="3.10.50.10">
    <property type="match status" value="1"/>
</dbReference>
<dbReference type="InterPro" id="IPR001579">
    <property type="entry name" value="Glyco_hydro_18_chit_AS"/>
</dbReference>
<comment type="similarity">
    <text evidence="4">Belongs to the glycosyl hydrolase 18 family.</text>
</comment>
<feature type="domain" description="GH18" evidence="6">
    <location>
        <begin position="24"/>
        <end position="367"/>
    </location>
</feature>
<dbReference type="CAZy" id="GH18">
    <property type="family name" value="Glycoside Hydrolase Family 18"/>
</dbReference>
<dbReference type="GO" id="GO:0005576">
    <property type="term" value="C:extracellular region"/>
    <property type="evidence" value="ECO:0007669"/>
    <property type="project" value="TreeGrafter"/>
</dbReference>
<evidence type="ECO:0000256" key="4">
    <source>
        <dbReference type="RuleBase" id="RU004453"/>
    </source>
</evidence>
<dbReference type="Pfam" id="PF00704">
    <property type="entry name" value="Glyco_hydro_18"/>
    <property type="match status" value="1"/>
</dbReference>
<keyword evidence="1 3" id="KW-0378">Hydrolase</keyword>